<keyword evidence="3" id="KW-1133">Transmembrane helix</keyword>
<dbReference type="Pfam" id="PF03816">
    <property type="entry name" value="LytR_cpsA_psr"/>
    <property type="match status" value="1"/>
</dbReference>
<name>A0ABT9CCW9_9BACL</name>
<evidence type="ECO:0000313" key="5">
    <source>
        <dbReference type="EMBL" id="MDO7905428.1"/>
    </source>
</evidence>
<proteinExistence type="inferred from homology"/>
<dbReference type="Gene3D" id="3.40.630.190">
    <property type="entry name" value="LCP protein"/>
    <property type="match status" value="1"/>
</dbReference>
<evidence type="ECO:0000256" key="3">
    <source>
        <dbReference type="SAM" id="Phobius"/>
    </source>
</evidence>
<evidence type="ECO:0000256" key="2">
    <source>
        <dbReference type="SAM" id="MobiDB-lite"/>
    </source>
</evidence>
<evidence type="ECO:0000313" key="6">
    <source>
        <dbReference type="Proteomes" id="UP001240171"/>
    </source>
</evidence>
<evidence type="ECO:0000259" key="4">
    <source>
        <dbReference type="Pfam" id="PF03816"/>
    </source>
</evidence>
<gene>
    <name evidence="5" type="ORF">Q5741_03255</name>
</gene>
<sequence>MSSQNGLPPRGGNTGSKQPASTKKVKKKSSPFKKFMKFVAFLLIIGIIAGGGYAYYLYNQVIDAGVDKEVPKAQLAETKPMTMLLLGTDYRPDLQGYRSDVNMVISMNPNTKSATVVSLPRDLRIDLDGYKVRKLNAYYPTFKVEEKSSGISAEDEMKKMISKYMDVPIDYVSVVNFQGFRDVVDAVGGVDVTVDKNMCYRDTADGTDINLKAGPQHLDGKNALDFVRYRKSNCKPKTDESNDFERNQRQGQVLNALVGKMQSLQGIASAGKMISAVDDNMTTDVEKAQIKSIISTYWNISKENILFQPVTGEWRSPYVRVNEDELNKAKQALQDELAGKSVSGTTDTSS</sequence>
<accession>A0ABT9CCW9</accession>
<keyword evidence="3" id="KW-0472">Membrane</keyword>
<dbReference type="InterPro" id="IPR050922">
    <property type="entry name" value="LytR/CpsA/Psr_CW_biosynth"/>
</dbReference>
<dbReference type="PANTHER" id="PTHR33392">
    <property type="entry name" value="POLYISOPRENYL-TEICHOIC ACID--PEPTIDOGLYCAN TEICHOIC ACID TRANSFERASE TAGU"/>
    <property type="match status" value="1"/>
</dbReference>
<organism evidence="5 6">
    <name type="scientific">Paenibacillus lacisoli</name>
    <dbReference type="NCBI Taxonomy" id="3064525"/>
    <lineage>
        <taxon>Bacteria</taxon>
        <taxon>Bacillati</taxon>
        <taxon>Bacillota</taxon>
        <taxon>Bacilli</taxon>
        <taxon>Bacillales</taxon>
        <taxon>Paenibacillaceae</taxon>
        <taxon>Paenibacillus</taxon>
    </lineage>
</organism>
<dbReference type="EMBL" id="JAUQTB010000001">
    <property type="protein sequence ID" value="MDO7905428.1"/>
    <property type="molecule type" value="Genomic_DNA"/>
</dbReference>
<keyword evidence="6" id="KW-1185">Reference proteome</keyword>
<feature type="domain" description="Cell envelope-related transcriptional attenuator" evidence="4">
    <location>
        <begin position="98"/>
        <end position="262"/>
    </location>
</feature>
<dbReference type="PANTHER" id="PTHR33392:SF6">
    <property type="entry name" value="POLYISOPRENYL-TEICHOIC ACID--PEPTIDOGLYCAN TEICHOIC ACID TRANSFERASE TAGU"/>
    <property type="match status" value="1"/>
</dbReference>
<comment type="similarity">
    <text evidence="1">Belongs to the LytR/CpsA/Psr (LCP) family.</text>
</comment>
<dbReference type="RefSeq" id="WP_305022592.1">
    <property type="nucleotide sequence ID" value="NZ_JAUQTB010000001.1"/>
</dbReference>
<dbReference type="InterPro" id="IPR004474">
    <property type="entry name" value="LytR_CpsA_psr"/>
</dbReference>
<dbReference type="NCBIfam" id="TIGR00350">
    <property type="entry name" value="lytR_cpsA_psr"/>
    <property type="match status" value="1"/>
</dbReference>
<dbReference type="Proteomes" id="UP001240171">
    <property type="component" value="Unassembled WGS sequence"/>
</dbReference>
<keyword evidence="3" id="KW-0812">Transmembrane</keyword>
<protein>
    <submittedName>
        <fullName evidence="5">LCP family protein</fullName>
    </submittedName>
</protein>
<feature type="transmembrane region" description="Helical" evidence="3">
    <location>
        <begin position="35"/>
        <end position="58"/>
    </location>
</feature>
<comment type="caution">
    <text evidence="5">The sequence shown here is derived from an EMBL/GenBank/DDBJ whole genome shotgun (WGS) entry which is preliminary data.</text>
</comment>
<reference evidence="5 6" key="1">
    <citation type="submission" date="2023-07" db="EMBL/GenBank/DDBJ databases">
        <title>Paenibacillus sp. JX-17 nov. isolated from soil.</title>
        <authorList>
            <person name="Wan Y."/>
            <person name="Liu B."/>
        </authorList>
    </citation>
    <scope>NUCLEOTIDE SEQUENCE [LARGE SCALE GENOMIC DNA]</scope>
    <source>
        <strain evidence="5 6">JX-17</strain>
    </source>
</reference>
<evidence type="ECO:0000256" key="1">
    <source>
        <dbReference type="ARBA" id="ARBA00006068"/>
    </source>
</evidence>
<feature type="region of interest" description="Disordered" evidence="2">
    <location>
        <begin position="1"/>
        <end position="26"/>
    </location>
</feature>